<organism evidence="1 2">
    <name type="scientific">Nocardioides agariphilus</name>
    <dbReference type="NCBI Taxonomy" id="433664"/>
    <lineage>
        <taxon>Bacteria</taxon>
        <taxon>Bacillati</taxon>
        <taxon>Actinomycetota</taxon>
        <taxon>Actinomycetes</taxon>
        <taxon>Propionibacteriales</taxon>
        <taxon>Nocardioidaceae</taxon>
        <taxon>Nocardioides</taxon>
    </lineage>
</organism>
<dbReference type="RefSeq" id="WP_194697525.1">
    <property type="nucleotide sequence ID" value="NZ_JADKPO010000024.1"/>
</dbReference>
<gene>
    <name evidence="1" type="ORF">ISU10_16540</name>
</gene>
<accession>A0A930YJN7</accession>
<proteinExistence type="predicted"/>
<dbReference type="Proteomes" id="UP000660668">
    <property type="component" value="Unassembled WGS sequence"/>
</dbReference>
<dbReference type="EMBL" id="JADKPO010000024">
    <property type="protein sequence ID" value="MBF4769378.1"/>
    <property type="molecule type" value="Genomic_DNA"/>
</dbReference>
<evidence type="ECO:0000313" key="1">
    <source>
        <dbReference type="EMBL" id="MBF4769378.1"/>
    </source>
</evidence>
<evidence type="ECO:0000313" key="2">
    <source>
        <dbReference type="Proteomes" id="UP000660668"/>
    </source>
</evidence>
<reference evidence="1" key="1">
    <citation type="submission" date="2020-11" db="EMBL/GenBank/DDBJ databases">
        <title>Nocardioides cynanchi sp. nov., isolated from soil of rhizosphere of Cynanchum wilfordii.</title>
        <authorList>
            <person name="Lee J.-S."/>
            <person name="Suh M.K."/>
            <person name="Kim J.-S."/>
        </authorList>
    </citation>
    <scope>NUCLEOTIDE SEQUENCE</scope>
    <source>
        <strain evidence="1">KCTC 19276</strain>
    </source>
</reference>
<name>A0A930YJN7_9ACTN</name>
<keyword evidence="2" id="KW-1185">Reference proteome</keyword>
<dbReference type="AlphaFoldDB" id="A0A930YJN7"/>
<protein>
    <submittedName>
        <fullName evidence="1">3-methyl-2-oxobutanoate hydroxymethyltransferase</fullName>
    </submittedName>
</protein>
<comment type="caution">
    <text evidence="1">The sequence shown here is derived from an EMBL/GenBank/DDBJ whole genome shotgun (WGS) entry which is preliminary data.</text>
</comment>
<sequence length="169" mass="17697">MARPILHNSCARATTAAESRFRIDVPIAPCRAARVIGLDDDSVQVVADAAHEPWRTARFYACDDTAEAADLPDPDDLRLRDLDRGGMRLGDELEGVDVTVMVASNDDGAAAASHIGLACSLRGITTAGLVLGSGSSVAGALASLRPYARVLLVPAEPDDLVHLLTALRA</sequence>